<dbReference type="PANTHER" id="PTHR44051">
    <property type="entry name" value="GLUTATHIONE S-TRANSFERASE-RELATED"/>
    <property type="match status" value="1"/>
</dbReference>
<dbReference type="InterPro" id="IPR040079">
    <property type="entry name" value="Glutathione_S-Trfase"/>
</dbReference>
<dbReference type="InterPro" id="IPR004045">
    <property type="entry name" value="Glutathione_S-Trfase_N"/>
</dbReference>
<dbReference type="InterPro" id="IPR010987">
    <property type="entry name" value="Glutathione-S-Trfase_C-like"/>
</dbReference>
<dbReference type="PROSITE" id="PS50404">
    <property type="entry name" value="GST_NTER"/>
    <property type="match status" value="1"/>
</dbReference>
<dbReference type="SFLD" id="SFLDG01150">
    <property type="entry name" value="Main.1:_Beta-like"/>
    <property type="match status" value="1"/>
</dbReference>
<dbReference type="InterPro" id="IPR036282">
    <property type="entry name" value="Glutathione-S-Trfase_C_sf"/>
</dbReference>
<dbReference type="SUPFAM" id="SSF52833">
    <property type="entry name" value="Thioredoxin-like"/>
    <property type="match status" value="1"/>
</dbReference>
<dbReference type="Pfam" id="PF13409">
    <property type="entry name" value="GST_N_2"/>
    <property type="match status" value="1"/>
</dbReference>
<dbReference type="CDD" id="cd03057">
    <property type="entry name" value="GST_N_Beta"/>
    <property type="match status" value="1"/>
</dbReference>
<feature type="domain" description="GST N-terminal" evidence="1">
    <location>
        <begin position="1"/>
        <end position="79"/>
    </location>
</feature>
<dbReference type="PANTHER" id="PTHR44051:SF8">
    <property type="entry name" value="GLUTATHIONE S-TRANSFERASE GSTA"/>
    <property type="match status" value="1"/>
</dbReference>
<proteinExistence type="predicted"/>
<reference evidence="3 4" key="1">
    <citation type="submission" date="2018-04" db="EMBL/GenBank/DDBJ databases">
        <title>Genomic Encyclopedia of Archaeal and Bacterial Type Strains, Phase II (KMG-II): from individual species to whole genera.</title>
        <authorList>
            <person name="Goeker M."/>
        </authorList>
    </citation>
    <scope>NUCLEOTIDE SEQUENCE [LARGE SCALE GENOMIC DNA]</scope>
    <source>
        <strain evidence="3 4">DSM 100977</strain>
    </source>
</reference>
<comment type="caution">
    <text evidence="3">The sequence shown here is derived from an EMBL/GenBank/DDBJ whole genome shotgun (WGS) entry which is preliminary data.</text>
</comment>
<dbReference type="SUPFAM" id="SSF47616">
    <property type="entry name" value="GST C-terminal domain-like"/>
    <property type="match status" value="1"/>
</dbReference>
<dbReference type="SFLD" id="SFLDG00358">
    <property type="entry name" value="Main_(cytGST)"/>
    <property type="match status" value="1"/>
</dbReference>
<dbReference type="OrthoDB" id="7583243at2"/>
<feature type="domain" description="GST C-terminal" evidence="2">
    <location>
        <begin position="84"/>
        <end position="203"/>
    </location>
</feature>
<protein>
    <submittedName>
        <fullName evidence="3">Glutathione S-transferase</fullName>
    </submittedName>
</protein>
<evidence type="ECO:0000259" key="1">
    <source>
        <dbReference type="PROSITE" id="PS50404"/>
    </source>
</evidence>
<gene>
    <name evidence="3" type="ORF">C8N43_0367</name>
</gene>
<dbReference type="Gene3D" id="3.40.30.10">
    <property type="entry name" value="Glutaredoxin"/>
    <property type="match status" value="1"/>
</dbReference>
<name>A0A2T6BI41_9RHOB</name>
<accession>A0A2T6BI41</accession>
<dbReference type="GO" id="GO:0016740">
    <property type="term" value="F:transferase activity"/>
    <property type="evidence" value="ECO:0007669"/>
    <property type="project" value="UniProtKB-KW"/>
</dbReference>
<dbReference type="RefSeq" id="WP_107843987.1">
    <property type="nucleotide sequence ID" value="NZ_QBKS01000001.1"/>
</dbReference>
<dbReference type="Proteomes" id="UP000243978">
    <property type="component" value="Unassembled WGS sequence"/>
</dbReference>
<dbReference type="PROSITE" id="PS50405">
    <property type="entry name" value="GST_CTER"/>
    <property type="match status" value="1"/>
</dbReference>
<dbReference type="Pfam" id="PF14497">
    <property type="entry name" value="GST_C_3"/>
    <property type="match status" value="1"/>
</dbReference>
<dbReference type="CDD" id="cd03188">
    <property type="entry name" value="GST_C_Beta"/>
    <property type="match status" value="1"/>
</dbReference>
<dbReference type="InterPro" id="IPR036249">
    <property type="entry name" value="Thioredoxin-like_sf"/>
</dbReference>
<keyword evidence="3" id="KW-0808">Transferase</keyword>
<evidence type="ECO:0000313" key="4">
    <source>
        <dbReference type="Proteomes" id="UP000243978"/>
    </source>
</evidence>
<dbReference type="InterPro" id="IPR004046">
    <property type="entry name" value="GST_C"/>
</dbReference>
<evidence type="ECO:0000313" key="3">
    <source>
        <dbReference type="EMBL" id="PTX55725.1"/>
    </source>
</evidence>
<evidence type="ECO:0000259" key="2">
    <source>
        <dbReference type="PROSITE" id="PS50405"/>
    </source>
</evidence>
<dbReference type="AlphaFoldDB" id="A0A2T6BI41"/>
<organism evidence="3 4">
    <name type="scientific">Litoreibacter ponti</name>
    <dbReference type="NCBI Taxonomy" id="1510457"/>
    <lineage>
        <taxon>Bacteria</taxon>
        <taxon>Pseudomonadati</taxon>
        <taxon>Pseudomonadota</taxon>
        <taxon>Alphaproteobacteria</taxon>
        <taxon>Rhodobacterales</taxon>
        <taxon>Roseobacteraceae</taxon>
        <taxon>Litoreibacter</taxon>
    </lineage>
</organism>
<dbReference type="EMBL" id="QBKS01000001">
    <property type="protein sequence ID" value="PTX55725.1"/>
    <property type="molecule type" value="Genomic_DNA"/>
</dbReference>
<keyword evidence="4" id="KW-1185">Reference proteome</keyword>
<dbReference type="Gene3D" id="1.20.1050.10">
    <property type="match status" value="1"/>
</dbReference>
<sequence length="203" mass="22189">MRLHLAKGTIALAAHIALEESGLAFDLVWVDFATGEQRTEAYLAINPKGRVPALETDHGILTETSAMLGLIAEMAPEAGLMPGDMWARAKVAELHLFLAATMHVNHAHKMRGSRWADDPAAHKAMQAKVTENMTDNAALIERDYLRGPWVLGAQYSTADIYLYTIARWLEGDGVDLAPFPTLRAHMGAMEARPAVEKAIALHI</sequence>
<dbReference type="SFLD" id="SFLDS00019">
    <property type="entry name" value="Glutathione_Transferase_(cytos"/>
    <property type="match status" value="1"/>
</dbReference>